<accession>A0A6B0UJ95</accession>
<protein>
    <submittedName>
        <fullName evidence="1">Uncharacterized protein</fullName>
    </submittedName>
</protein>
<dbReference type="AlphaFoldDB" id="A0A6B0UJ95"/>
<proteinExistence type="predicted"/>
<dbReference type="EMBL" id="GIFC01007654">
    <property type="protein sequence ID" value="MXU89737.1"/>
    <property type="molecule type" value="Transcribed_RNA"/>
</dbReference>
<dbReference type="AntiFam" id="ANF00206">
    <property type="entry name" value="Shadow ORF (opposite sucB)"/>
</dbReference>
<reference evidence="1" key="1">
    <citation type="submission" date="2019-12" db="EMBL/GenBank/DDBJ databases">
        <title>An insight into the sialome of adult female Ixodes ricinus ticks feeding for 6 days.</title>
        <authorList>
            <person name="Perner J."/>
            <person name="Ribeiro J.M.C."/>
        </authorList>
    </citation>
    <scope>NUCLEOTIDE SEQUENCE</scope>
    <source>
        <strain evidence="1">Semi-engorged</strain>
        <tissue evidence="1">Salivary glands</tissue>
    </source>
</reference>
<evidence type="ECO:0000313" key="1">
    <source>
        <dbReference type="EMBL" id="MXU89737.1"/>
    </source>
</evidence>
<name>A0A6B0UJ95_IXORI</name>
<sequence length="110" mass="12038">MRTTGSSTAALTFLRNVTASLPSMSRWSYVRQMYIMGRISTFPATLTGRSKTACMPRMADWGGLMMGVPNMEPKTPPLLMVKVPPSMSSMAKLPVRAFSPRTLIAFSMSA</sequence>
<organism evidence="1">
    <name type="scientific">Ixodes ricinus</name>
    <name type="common">Common tick</name>
    <name type="synonym">Acarus ricinus</name>
    <dbReference type="NCBI Taxonomy" id="34613"/>
    <lineage>
        <taxon>Eukaryota</taxon>
        <taxon>Metazoa</taxon>
        <taxon>Ecdysozoa</taxon>
        <taxon>Arthropoda</taxon>
        <taxon>Chelicerata</taxon>
        <taxon>Arachnida</taxon>
        <taxon>Acari</taxon>
        <taxon>Parasitiformes</taxon>
        <taxon>Ixodida</taxon>
        <taxon>Ixodoidea</taxon>
        <taxon>Ixodidae</taxon>
        <taxon>Ixodinae</taxon>
        <taxon>Ixodes</taxon>
    </lineage>
</organism>